<dbReference type="Proteomes" id="UP001345963">
    <property type="component" value="Unassembled WGS sequence"/>
</dbReference>
<evidence type="ECO:0000313" key="2">
    <source>
        <dbReference type="Proteomes" id="UP001345963"/>
    </source>
</evidence>
<organism evidence="1 2">
    <name type="scientific">Ataeniobius toweri</name>
    <dbReference type="NCBI Taxonomy" id="208326"/>
    <lineage>
        <taxon>Eukaryota</taxon>
        <taxon>Metazoa</taxon>
        <taxon>Chordata</taxon>
        <taxon>Craniata</taxon>
        <taxon>Vertebrata</taxon>
        <taxon>Euteleostomi</taxon>
        <taxon>Actinopterygii</taxon>
        <taxon>Neopterygii</taxon>
        <taxon>Teleostei</taxon>
        <taxon>Neoteleostei</taxon>
        <taxon>Acanthomorphata</taxon>
        <taxon>Ovalentaria</taxon>
        <taxon>Atherinomorphae</taxon>
        <taxon>Cyprinodontiformes</taxon>
        <taxon>Goodeidae</taxon>
        <taxon>Ataeniobius</taxon>
    </lineage>
</organism>
<name>A0ABU7ANX0_9TELE</name>
<dbReference type="EMBL" id="JAHUTI010020873">
    <property type="protein sequence ID" value="MED6239115.1"/>
    <property type="molecule type" value="Genomic_DNA"/>
</dbReference>
<protein>
    <submittedName>
        <fullName evidence="1">Uncharacterized protein</fullName>
    </submittedName>
</protein>
<sequence>MFQIIHHISISKIIRVNIKCTFQRMITFINGKKAKQTNLTLCGKSKNPLAGCANPGSNNCCLNVLKTGNESFTSLWKNFGPLFFGREHELSFRVNNTAFQFNLSPEFD</sequence>
<evidence type="ECO:0000313" key="1">
    <source>
        <dbReference type="EMBL" id="MED6239115.1"/>
    </source>
</evidence>
<accession>A0ABU7ANX0</accession>
<keyword evidence="2" id="KW-1185">Reference proteome</keyword>
<comment type="caution">
    <text evidence="1">The sequence shown here is derived from an EMBL/GenBank/DDBJ whole genome shotgun (WGS) entry which is preliminary data.</text>
</comment>
<reference evidence="1 2" key="1">
    <citation type="submission" date="2021-07" db="EMBL/GenBank/DDBJ databases">
        <authorList>
            <person name="Palmer J.M."/>
        </authorList>
    </citation>
    <scope>NUCLEOTIDE SEQUENCE [LARGE SCALE GENOMIC DNA]</scope>
    <source>
        <strain evidence="1 2">AT_MEX2019</strain>
        <tissue evidence="1">Muscle</tissue>
    </source>
</reference>
<gene>
    <name evidence="1" type="ORF">ATANTOWER_002020</name>
</gene>
<proteinExistence type="predicted"/>